<keyword evidence="2" id="KW-1185">Reference proteome</keyword>
<organism evidence="1 2">
    <name type="scientific">Pseudomonas promysalinigenes</name>
    <dbReference type="NCBI Taxonomy" id="485898"/>
    <lineage>
        <taxon>Bacteria</taxon>
        <taxon>Pseudomonadati</taxon>
        <taxon>Pseudomonadota</taxon>
        <taxon>Gammaproteobacteria</taxon>
        <taxon>Pseudomonadales</taxon>
        <taxon>Pseudomonadaceae</taxon>
        <taxon>Pseudomonas</taxon>
    </lineage>
</organism>
<evidence type="ECO:0008006" key="3">
    <source>
        <dbReference type="Google" id="ProtNLM"/>
    </source>
</evidence>
<reference evidence="1" key="1">
    <citation type="submission" date="2022-09" db="EMBL/GenBank/DDBJ databases">
        <title>Complete genome sequence of Pseudomonas promysalinigenes strain RL-WG26, a newly isolated PGPR with the potential for plant salinity stress alleviation.</title>
        <authorList>
            <person name="Ren L."/>
            <person name="Wang G."/>
            <person name="Hu H."/>
        </authorList>
    </citation>
    <scope>NUCLEOTIDE SEQUENCE</scope>
    <source>
        <strain evidence="1">RL-WG26</strain>
    </source>
</reference>
<protein>
    <recommendedName>
        <fullName evidence="3">YD repeat-containing protein</fullName>
    </recommendedName>
</protein>
<accession>A0ABY6ASN0</accession>
<name>A0ABY6ASN0_9PSED</name>
<gene>
    <name evidence="1" type="ORF">N5C08_11875</name>
</gene>
<evidence type="ECO:0000313" key="1">
    <source>
        <dbReference type="EMBL" id="UXH42313.1"/>
    </source>
</evidence>
<proteinExistence type="predicted"/>
<evidence type="ECO:0000313" key="2">
    <source>
        <dbReference type="Proteomes" id="UP001064504"/>
    </source>
</evidence>
<sequence length="24" mass="2868">MLEETDPLGRKIQYEYHHLPTPVT</sequence>
<dbReference type="EMBL" id="CP104557">
    <property type="protein sequence ID" value="UXH42313.1"/>
    <property type="molecule type" value="Genomic_DNA"/>
</dbReference>
<dbReference type="Proteomes" id="UP001064504">
    <property type="component" value="Chromosome"/>
</dbReference>